<dbReference type="eggNOG" id="COG2340">
    <property type="taxonomic scope" value="Bacteria"/>
</dbReference>
<organism evidence="5 6">
    <name type="scientific">Bacillus selenitireducens (strain ATCC 700615 / DSM 15326 / MLS10)</name>
    <dbReference type="NCBI Taxonomy" id="439292"/>
    <lineage>
        <taxon>Bacteria</taxon>
        <taxon>Bacillati</taxon>
        <taxon>Bacillota</taxon>
        <taxon>Bacilli</taxon>
        <taxon>Bacillales</taxon>
        <taxon>Bacillaceae</taxon>
        <taxon>Salisediminibacterium</taxon>
    </lineage>
</organism>
<dbReference type="SUPFAM" id="SSF55797">
    <property type="entry name" value="PR-1-like"/>
    <property type="match status" value="1"/>
</dbReference>
<accession>D6Y074</accession>
<reference evidence="5" key="1">
    <citation type="submission" date="2009-10" db="EMBL/GenBank/DDBJ databases">
        <title>Complete sequence of Bacillus selenitireducens MLS10.</title>
        <authorList>
            <consortium name="US DOE Joint Genome Institute"/>
            <person name="Lucas S."/>
            <person name="Copeland A."/>
            <person name="Lapidus A."/>
            <person name="Glavina del Rio T."/>
            <person name="Dalin E."/>
            <person name="Tice H."/>
            <person name="Bruce D."/>
            <person name="Goodwin L."/>
            <person name="Pitluck S."/>
            <person name="Sims D."/>
            <person name="Brettin T."/>
            <person name="Detter J.C."/>
            <person name="Han C."/>
            <person name="Larimer F."/>
            <person name="Land M."/>
            <person name="Hauser L."/>
            <person name="Kyrpides N."/>
            <person name="Ovchinnikova G."/>
            <person name="Stolz J."/>
        </authorList>
    </citation>
    <scope>NUCLEOTIDE SEQUENCE [LARGE SCALE GENOMIC DNA]</scope>
    <source>
        <strain evidence="5">MLS10</strain>
    </source>
</reference>
<dbReference type="Pfam" id="PF00188">
    <property type="entry name" value="CAP"/>
    <property type="match status" value="1"/>
</dbReference>
<evidence type="ECO:0000313" key="6">
    <source>
        <dbReference type="Proteomes" id="UP000000271"/>
    </source>
</evidence>
<evidence type="ECO:0000313" key="5">
    <source>
        <dbReference type="EMBL" id="ADH98465.1"/>
    </source>
</evidence>
<dbReference type="Pfam" id="PF14504">
    <property type="entry name" value="CAP_assoc_N"/>
    <property type="match status" value="1"/>
</dbReference>
<sequence length="468" mass="53755">MRLAKWLIFISVLLLPVMTVYSDTEAQPIGEGKEIIHDASKIWTVEFSHDVDPDSVELMMVDEFQNEIEIETESSGKIVRVTPAEPYNEDHEYILIIEEASSLHGEGLTEKAMKTFVYEREQYEVTFLNGEADVIRIEKVRDGESAEAPKSPDKEGYRFVGWDTDFSLVQEDLTVRPVFEEEEDNIQVFSFQGLEMGDSKERLLEEMGDPDRIDPSLTQYDWYVYKGDYTEYMQIGIHDGVIAAFFSPNATWAFSDRDISLGDSKEDVESELGDHFDLIRQNPLSNRSRAFRRYERSGIEYHMMFEVNQHPAELMGLKVELAETVSPLNGSSFESEYRESFIEAQELMLAELINVERVKNGLSILGKMPSLTQAANFHSRHMLEHDYFEHVSPDGLTLQDRLREFDVDFSLAGENLAYGIRTAIDAHQGLMNSYRHRENILYVAYDHVGIGFEQGDGGTYWTQKFIAE</sequence>
<dbReference type="OrthoDB" id="9783944at2"/>
<dbReference type="EMBL" id="CP001791">
    <property type="protein sequence ID" value="ADH98465.1"/>
    <property type="molecule type" value="Genomic_DNA"/>
</dbReference>
<dbReference type="RefSeq" id="WP_013171890.1">
    <property type="nucleotide sequence ID" value="NC_014219.1"/>
</dbReference>
<dbReference type="PANTHER" id="PTHR31157:SF1">
    <property type="entry name" value="SCP DOMAIN-CONTAINING PROTEIN"/>
    <property type="match status" value="1"/>
</dbReference>
<dbReference type="GO" id="GO:0030313">
    <property type="term" value="C:cell envelope"/>
    <property type="evidence" value="ECO:0007669"/>
    <property type="project" value="UniProtKB-SubCell"/>
</dbReference>
<dbReference type="STRING" id="439292.Bsel_0943"/>
<name>D6Y074_BACIE</name>
<evidence type="ECO:0000256" key="1">
    <source>
        <dbReference type="ARBA" id="ARBA00004196"/>
    </source>
</evidence>
<gene>
    <name evidence="5" type="ordered locus">Bsel_0943</name>
</gene>
<dbReference type="InterPro" id="IPR029410">
    <property type="entry name" value="CAP_assoc"/>
</dbReference>
<comment type="subcellular location">
    <subcellularLocation>
        <location evidence="1">Cell envelope</location>
    </subcellularLocation>
</comment>
<dbReference type="eggNOG" id="COG5492">
    <property type="taxonomic scope" value="Bacteria"/>
</dbReference>
<feature type="domain" description="CAP-associated" evidence="4">
    <location>
        <begin position="196"/>
        <end position="273"/>
    </location>
</feature>
<feature type="chain" id="PRO_5003091052" evidence="2">
    <location>
        <begin position="23"/>
        <end position="468"/>
    </location>
</feature>
<feature type="signal peptide" evidence="2">
    <location>
        <begin position="1"/>
        <end position="22"/>
    </location>
</feature>
<evidence type="ECO:0000259" key="3">
    <source>
        <dbReference type="Pfam" id="PF00188"/>
    </source>
</evidence>
<proteinExistence type="predicted"/>
<feature type="domain" description="SCP" evidence="3">
    <location>
        <begin position="351"/>
        <end position="465"/>
    </location>
</feature>
<evidence type="ECO:0000256" key="2">
    <source>
        <dbReference type="SAM" id="SignalP"/>
    </source>
</evidence>
<protein>
    <submittedName>
        <fullName evidence="5">SCP-like extracellular</fullName>
    </submittedName>
</protein>
<dbReference type="AlphaFoldDB" id="D6Y074"/>
<keyword evidence="6" id="KW-1185">Reference proteome</keyword>
<dbReference type="Gene3D" id="3.40.33.10">
    <property type="entry name" value="CAP"/>
    <property type="match status" value="1"/>
</dbReference>
<keyword evidence="2" id="KW-0732">Signal</keyword>
<dbReference type="InterPro" id="IPR035940">
    <property type="entry name" value="CAP_sf"/>
</dbReference>
<dbReference type="PANTHER" id="PTHR31157">
    <property type="entry name" value="SCP DOMAIN-CONTAINING PROTEIN"/>
    <property type="match status" value="1"/>
</dbReference>
<dbReference type="InterPro" id="IPR013378">
    <property type="entry name" value="InlB-like_B-rpt"/>
</dbReference>
<dbReference type="HOGENOM" id="CLU_583494_0_0_9"/>
<dbReference type="CDD" id="cd05379">
    <property type="entry name" value="CAP_bacterial"/>
    <property type="match status" value="1"/>
</dbReference>
<dbReference type="Pfam" id="PF09479">
    <property type="entry name" value="Flg_new"/>
    <property type="match status" value="1"/>
</dbReference>
<dbReference type="InterPro" id="IPR014044">
    <property type="entry name" value="CAP_dom"/>
</dbReference>
<evidence type="ECO:0000259" key="4">
    <source>
        <dbReference type="Pfam" id="PF14504"/>
    </source>
</evidence>
<dbReference type="InterPro" id="IPR042229">
    <property type="entry name" value="Listeria/Bacterioides_rpt_sf"/>
</dbReference>
<dbReference type="Proteomes" id="UP000000271">
    <property type="component" value="Chromosome"/>
</dbReference>
<dbReference type="KEGG" id="bse:Bsel_0943"/>
<dbReference type="Gene3D" id="2.60.40.4270">
    <property type="entry name" value="Listeria-Bacteroides repeat domain"/>
    <property type="match status" value="1"/>
</dbReference>